<dbReference type="EMBL" id="CP000879">
    <property type="protein sequence ID" value="ABX32316.1"/>
    <property type="molecule type" value="Genomic_DNA"/>
</dbReference>
<dbReference type="Pfam" id="PF01939">
    <property type="entry name" value="NucS_C"/>
    <property type="match status" value="1"/>
</dbReference>
<gene>
    <name evidence="2" type="ordered locus">Pmob_1622</name>
</gene>
<dbReference type="Proteomes" id="UP000000789">
    <property type="component" value="Chromosome"/>
</dbReference>
<proteinExistence type="predicted"/>
<sequence>MKMFTIDKNGNLILYKEQLYKDSNLEKDLEVLLENSPEYFFEESNVLIIGRQVITNLNSIIDLLGIDKNGNTVVIELKRDKTPRETIAQLLEYASFIENLDYSQLNEIYRDYSGEEISLEDYHRAYFQNETDEKVSFNKSTKLVIVAQEISKEIRQTALFLRKKGIDIYCMEFKYFETEFGERIISSDIVVGQEEFIRQKIYSSSLPKVNKQKFLNLLDNNGTEVFQKIFEFAEQKGLMIRWGSKGFSLNVELTSGSVGLFYGFPPSSAFNQSIYTVFGDITKKVNHPENIITSYKKSLENLGYFQDAKSNLKWVIDKAYSVDEVNQFLDIIEQVISEIKKEGLK</sequence>
<keyword evidence="3" id="KW-1185">Reference proteome</keyword>
<name>A9BI25_PETMO</name>
<dbReference type="GO" id="GO:0004519">
    <property type="term" value="F:endonuclease activity"/>
    <property type="evidence" value="ECO:0007669"/>
    <property type="project" value="InterPro"/>
</dbReference>
<organism evidence="2 3">
    <name type="scientific">Petrotoga mobilis (strain DSM 10674 / SJ95)</name>
    <dbReference type="NCBI Taxonomy" id="403833"/>
    <lineage>
        <taxon>Bacteria</taxon>
        <taxon>Thermotogati</taxon>
        <taxon>Thermotogota</taxon>
        <taxon>Thermotogae</taxon>
        <taxon>Petrotogales</taxon>
        <taxon>Petrotogaceae</taxon>
        <taxon>Petrotoga</taxon>
    </lineage>
</organism>
<dbReference type="InterPro" id="IPR011856">
    <property type="entry name" value="tRNA_endonuc-like_dom_sf"/>
</dbReference>
<dbReference type="HOGENOM" id="CLU_057493_0_0_0"/>
<evidence type="ECO:0000313" key="2">
    <source>
        <dbReference type="EMBL" id="ABX32316.1"/>
    </source>
</evidence>
<dbReference type="GO" id="GO:0003676">
    <property type="term" value="F:nucleic acid binding"/>
    <property type="evidence" value="ECO:0007669"/>
    <property type="project" value="InterPro"/>
</dbReference>
<evidence type="ECO:0000259" key="1">
    <source>
        <dbReference type="Pfam" id="PF01939"/>
    </source>
</evidence>
<dbReference type="AlphaFoldDB" id="A9BI25"/>
<dbReference type="Gene3D" id="3.40.1350.10">
    <property type="match status" value="1"/>
</dbReference>
<dbReference type="KEGG" id="pmo:Pmob_1622"/>
<dbReference type="eggNOG" id="COG1637">
    <property type="taxonomic scope" value="Bacteria"/>
</dbReference>
<reference evidence="2" key="1">
    <citation type="submission" date="2007-11" db="EMBL/GenBank/DDBJ databases">
        <title>Complete sequence of Petroga mobilis SJ95.</title>
        <authorList>
            <consortium name="US DOE Joint Genome Institute"/>
            <person name="Copeland A."/>
            <person name="Lucas S."/>
            <person name="Lapidus A."/>
            <person name="Barry K."/>
            <person name="Glavina del Rio T."/>
            <person name="Dalin E."/>
            <person name="Tice H."/>
            <person name="Pitluck S."/>
            <person name="Meincke L."/>
            <person name="Brettin T."/>
            <person name="Bruce D."/>
            <person name="Detter J.C."/>
            <person name="Han C."/>
            <person name="Kuske C.R."/>
            <person name="Schmutz J."/>
            <person name="Larimer F."/>
            <person name="Land M."/>
            <person name="Hauser L."/>
            <person name="Kyrpides N."/>
            <person name="Mikhailova N."/>
            <person name="Noll K."/>
            <person name="Richardson P."/>
        </authorList>
    </citation>
    <scope>NUCLEOTIDE SEQUENCE [LARGE SCALE GENOMIC DNA]</scope>
    <source>
        <strain evidence="2">SJ95</strain>
    </source>
</reference>
<accession>A9BI25</accession>
<protein>
    <recommendedName>
        <fullName evidence="1">Endonuclease NucS C-terminal domain-containing protein</fullName>
    </recommendedName>
</protein>
<evidence type="ECO:0000313" key="3">
    <source>
        <dbReference type="Proteomes" id="UP000000789"/>
    </source>
</evidence>
<feature type="domain" description="Endonuclease NucS C-terminal" evidence="1">
    <location>
        <begin position="58"/>
        <end position="98"/>
    </location>
</feature>
<dbReference type="OrthoDB" id="9798761at2"/>
<dbReference type="RefSeq" id="WP_012209413.1">
    <property type="nucleotide sequence ID" value="NC_010003.1"/>
</dbReference>
<dbReference type="InterPro" id="IPR048301">
    <property type="entry name" value="NucS_C"/>
</dbReference>